<feature type="compositionally biased region" description="Polar residues" evidence="1">
    <location>
        <begin position="30"/>
        <end position="43"/>
    </location>
</feature>
<keyword evidence="3" id="KW-1185">Reference proteome</keyword>
<accession>A0AAV5VMP5</accession>
<evidence type="ECO:0000313" key="2">
    <source>
        <dbReference type="EMBL" id="GMT20658.1"/>
    </source>
</evidence>
<feature type="non-terminal residue" evidence="2">
    <location>
        <position position="1"/>
    </location>
</feature>
<name>A0AAV5VMP5_9BILA</name>
<proteinExistence type="predicted"/>
<dbReference type="AlphaFoldDB" id="A0AAV5VMP5"/>
<gene>
    <name evidence="2" type="ORF">PFISCL1PPCAC_11955</name>
</gene>
<protein>
    <submittedName>
        <fullName evidence="2">Uncharacterized protein</fullName>
    </submittedName>
</protein>
<sequence>KKTHFQPVHKFDEKNDEDILTMIQDGEIGNNPNDSSTELSKPTTFREEERKGNDDSTPIRVTIYDSAVSTKKVLIAPPSETRVCDLSHHEDLVEYIEDRLCEWSCDGDVLKSITIATLSTIATMRPLELVCTLKK</sequence>
<feature type="region of interest" description="Disordered" evidence="1">
    <location>
        <begin position="24"/>
        <end position="57"/>
    </location>
</feature>
<reference evidence="2" key="1">
    <citation type="submission" date="2023-10" db="EMBL/GenBank/DDBJ databases">
        <title>Genome assembly of Pristionchus species.</title>
        <authorList>
            <person name="Yoshida K."/>
            <person name="Sommer R.J."/>
        </authorList>
    </citation>
    <scope>NUCLEOTIDE SEQUENCE</scope>
    <source>
        <strain evidence="2">RS5133</strain>
    </source>
</reference>
<comment type="caution">
    <text evidence="2">The sequence shown here is derived from an EMBL/GenBank/DDBJ whole genome shotgun (WGS) entry which is preliminary data.</text>
</comment>
<feature type="compositionally biased region" description="Basic and acidic residues" evidence="1">
    <location>
        <begin position="44"/>
        <end position="54"/>
    </location>
</feature>
<organism evidence="2 3">
    <name type="scientific">Pristionchus fissidentatus</name>
    <dbReference type="NCBI Taxonomy" id="1538716"/>
    <lineage>
        <taxon>Eukaryota</taxon>
        <taxon>Metazoa</taxon>
        <taxon>Ecdysozoa</taxon>
        <taxon>Nematoda</taxon>
        <taxon>Chromadorea</taxon>
        <taxon>Rhabditida</taxon>
        <taxon>Rhabditina</taxon>
        <taxon>Diplogasteromorpha</taxon>
        <taxon>Diplogasteroidea</taxon>
        <taxon>Neodiplogasteridae</taxon>
        <taxon>Pristionchus</taxon>
    </lineage>
</organism>
<dbReference type="EMBL" id="BTSY01000003">
    <property type="protein sequence ID" value="GMT20658.1"/>
    <property type="molecule type" value="Genomic_DNA"/>
</dbReference>
<dbReference type="Proteomes" id="UP001432322">
    <property type="component" value="Unassembled WGS sequence"/>
</dbReference>
<evidence type="ECO:0000256" key="1">
    <source>
        <dbReference type="SAM" id="MobiDB-lite"/>
    </source>
</evidence>
<evidence type="ECO:0000313" key="3">
    <source>
        <dbReference type="Proteomes" id="UP001432322"/>
    </source>
</evidence>